<dbReference type="PANTHER" id="PTHR43537">
    <property type="entry name" value="TRANSCRIPTIONAL REGULATOR, GNTR FAMILY"/>
    <property type="match status" value="1"/>
</dbReference>
<dbReference type="Pfam" id="PF00392">
    <property type="entry name" value="GntR"/>
    <property type="match status" value="1"/>
</dbReference>
<gene>
    <name evidence="6" type="ORF">SAMN05421829_102420</name>
</gene>
<keyword evidence="1" id="KW-0805">Transcription regulation</keyword>
<dbReference type="SUPFAM" id="SSF48008">
    <property type="entry name" value="GntR ligand-binding domain-like"/>
    <property type="match status" value="1"/>
</dbReference>
<dbReference type="OrthoDB" id="5243844at2"/>
<dbReference type="InterPro" id="IPR036388">
    <property type="entry name" value="WH-like_DNA-bd_sf"/>
</dbReference>
<dbReference type="Pfam" id="PF07729">
    <property type="entry name" value="FCD"/>
    <property type="match status" value="1"/>
</dbReference>
<keyword evidence="7" id="KW-1185">Reference proteome</keyword>
<dbReference type="SUPFAM" id="SSF46785">
    <property type="entry name" value="Winged helix' DNA-binding domain"/>
    <property type="match status" value="1"/>
</dbReference>
<proteinExistence type="predicted"/>
<evidence type="ECO:0000256" key="2">
    <source>
        <dbReference type="ARBA" id="ARBA00023125"/>
    </source>
</evidence>
<feature type="domain" description="HTH gntR-type" evidence="5">
    <location>
        <begin position="31"/>
        <end position="98"/>
    </location>
</feature>
<dbReference type="RefSeq" id="WP_076600908.1">
    <property type="nucleotide sequence ID" value="NZ_FTMD01000002.1"/>
</dbReference>
<evidence type="ECO:0000256" key="1">
    <source>
        <dbReference type="ARBA" id="ARBA00023015"/>
    </source>
</evidence>
<organism evidence="6 7">
    <name type="scientific">Aromatoleum tolulyticum</name>
    <dbReference type="NCBI Taxonomy" id="34027"/>
    <lineage>
        <taxon>Bacteria</taxon>
        <taxon>Pseudomonadati</taxon>
        <taxon>Pseudomonadota</taxon>
        <taxon>Betaproteobacteria</taxon>
        <taxon>Rhodocyclales</taxon>
        <taxon>Rhodocyclaceae</taxon>
        <taxon>Aromatoleum</taxon>
    </lineage>
</organism>
<dbReference type="EMBL" id="FTMD01000002">
    <property type="protein sequence ID" value="SIQ13630.1"/>
    <property type="molecule type" value="Genomic_DNA"/>
</dbReference>
<accession>A0A1N6QAL0</accession>
<keyword evidence="2" id="KW-0238">DNA-binding</keyword>
<dbReference type="PROSITE" id="PS50949">
    <property type="entry name" value="HTH_GNTR"/>
    <property type="match status" value="1"/>
</dbReference>
<evidence type="ECO:0000313" key="6">
    <source>
        <dbReference type="EMBL" id="SIQ13630.1"/>
    </source>
</evidence>
<dbReference type="Gene3D" id="1.10.10.10">
    <property type="entry name" value="Winged helix-like DNA-binding domain superfamily/Winged helix DNA-binding domain"/>
    <property type="match status" value="1"/>
</dbReference>
<dbReference type="Proteomes" id="UP000186819">
    <property type="component" value="Unassembled WGS sequence"/>
</dbReference>
<dbReference type="GO" id="GO:0003677">
    <property type="term" value="F:DNA binding"/>
    <property type="evidence" value="ECO:0007669"/>
    <property type="project" value="UniProtKB-KW"/>
</dbReference>
<dbReference type="Gene3D" id="1.20.120.530">
    <property type="entry name" value="GntR ligand-binding domain-like"/>
    <property type="match status" value="1"/>
</dbReference>
<dbReference type="SMART" id="SM00345">
    <property type="entry name" value="HTH_GNTR"/>
    <property type="match status" value="1"/>
</dbReference>
<dbReference type="GO" id="GO:0003700">
    <property type="term" value="F:DNA-binding transcription factor activity"/>
    <property type="evidence" value="ECO:0007669"/>
    <property type="project" value="InterPro"/>
</dbReference>
<keyword evidence="3" id="KW-0804">Transcription</keyword>
<dbReference type="SMART" id="SM00895">
    <property type="entry name" value="FCD"/>
    <property type="match status" value="1"/>
</dbReference>
<dbReference type="InterPro" id="IPR008920">
    <property type="entry name" value="TF_FadR/GntR_C"/>
</dbReference>
<dbReference type="InterPro" id="IPR011711">
    <property type="entry name" value="GntR_C"/>
</dbReference>
<reference evidence="7" key="1">
    <citation type="submission" date="2017-01" db="EMBL/GenBank/DDBJ databases">
        <authorList>
            <person name="Varghese N."/>
            <person name="Submissions S."/>
        </authorList>
    </citation>
    <scope>NUCLEOTIDE SEQUENCE [LARGE SCALE GENOMIC DNA]</scope>
    <source>
        <strain evidence="7">ATCC 51758</strain>
    </source>
</reference>
<dbReference type="CDD" id="cd07377">
    <property type="entry name" value="WHTH_GntR"/>
    <property type="match status" value="1"/>
</dbReference>
<name>A0A1N6QAL0_9RHOO</name>
<evidence type="ECO:0000256" key="4">
    <source>
        <dbReference type="SAM" id="MobiDB-lite"/>
    </source>
</evidence>
<feature type="region of interest" description="Disordered" evidence="4">
    <location>
        <begin position="1"/>
        <end position="33"/>
    </location>
</feature>
<evidence type="ECO:0000256" key="3">
    <source>
        <dbReference type="ARBA" id="ARBA00023163"/>
    </source>
</evidence>
<evidence type="ECO:0000313" key="7">
    <source>
        <dbReference type="Proteomes" id="UP000186819"/>
    </source>
</evidence>
<evidence type="ECO:0000259" key="5">
    <source>
        <dbReference type="PROSITE" id="PS50949"/>
    </source>
</evidence>
<dbReference type="AlphaFoldDB" id="A0A1N6QAL0"/>
<dbReference type="InterPro" id="IPR036390">
    <property type="entry name" value="WH_DNA-bd_sf"/>
</dbReference>
<dbReference type="STRING" id="34027.SAMN05421829_102420"/>
<dbReference type="PANTHER" id="PTHR43537:SF53">
    <property type="entry name" value="HTH-TYPE TRANSCRIPTIONAL REPRESSOR NANR"/>
    <property type="match status" value="1"/>
</dbReference>
<protein>
    <submittedName>
        <fullName evidence="6">Transcriptional regulator, GntR family</fullName>
    </submittedName>
</protein>
<dbReference type="InterPro" id="IPR000524">
    <property type="entry name" value="Tscrpt_reg_HTH_GntR"/>
</dbReference>
<sequence length="251" mass="27440">MQKKTVKRSGAGASAPAPLQDERPANDGEGGASDQEIYERVITSIMEHRLPPGTKLGEDKLAKIFGVSRARVRQVLARLALERVVVLHPNRGAFVAEPTVEEAREVFEVRRPLEALVVHRIVAKKDPAIIARLRAHVAAEEAARAARDRRAIIRLSGEYHVLLAELSGSTLAARLMHELASLTCLIIFLYDAPTVPACRDQEHAEITQALADGDETTAIRLMAEHLEHVEACLDLSRGRPEELDLEAALAG</sequence>